<evidence type="ECO:0000313" key="7">
    <source>
        <dbReference type="Proteomes" id="UP000076632"/>
    </source>
</evidence>
<accession>A0A165AE30</accession>
<evidence type="ECO:0000313" key="6">
    <source>
        <dbReference type="EMBL" id="KZF20325.1"/>
    </source>
</evidence>
<dbReference type="Pfam" id="PF06094">
    <property type="entry name" value="GGACT"/>
    <property type="match status" value="1"/>
</dbReference>
<evidence type="ECO:0000256" key="1">
    <source>
        <dbReference type="ARBA" id="ARBA00008861"/>
    </source>
</evidence>
<dbReference type="GeneID" id="28898354"/>
<dbReference type="Proteomes" id="UP000076632">
    <property type="component" value="Unassembled WGS sequence"/>
</dbReference>
<dbReference type="InterPro" id="IPR036568">
    <property type="entry name" value="GGCT-like_sf"/>
</dbReference>
<dbReference type="InterPro" id="IPR009288">
    <property type="entry name" value="AIG2-like_dom"/>
</dbReference>
<keyword evidence="2" id="KW-0808">Transferase</keyword>
<organism evidence="6 7">
    <name type="scientific">Xylona heveae (strain CBS 132557 / TC161)</name>
    <dbReference type="NCBI Taxonomy" id="1328760"/>
    <lineage>
        <taxon>Eukaryota</taxon>
        <taxon>Fungi</taxon>
        <taxon>Dikarya</taxon>
        <taxon>Ascomycota</taxon>
        <taxon>Pezizomycotina</taxon>
        <taxon>Xylonomycetes</taxon>
        <taxon>Xylonales</taxon>
        <taxon>Xylonaceae</taxon>
        <taxon>Xylona</taxon>
    </lineage>
</organism>
<sequence>MTRTTHNAFFYGTLMAPEVLYRVCFGTATPPESKTQQLMIQPAILHDFCRHRVRNCDYPAILPDAGHTVRGTFVSGLSQSDVWRLDVFEGDEYARKPVTVKALSKIGDESGEGNIEGEALEAETYIWIAGEDKLEKREWDFGEFRKEKLSRWAGSSKEYQDVDEAVRAQGTDPTGGRGLDGHITQQLNEEAAKDILGSAV</sequence>
<dbReference type="AlphaFoldDB" id="A0A165AE30"/>
<dbReference type="PANTHER" id="PTHR31544">
    <property type="entry name" value="AIG2-LIKE PROTEIN D"/>
    <property type="match status" value="1"/>
</dbReference>
<feature type="region of interest" description="Disordered" evidence="4">
    <location>
        <begin position="156"/>
        <end position="185"/>
    </location>
</feature>
<dbReference type="CDD" id="cd06661">
    <property type="entry name" value="GGCT_like"/>
    <property type="match status" value="1"/>
</dbReference>
<proteinExistence type="inferred from homology"/>
<keyword evidence="7" id="KW-1185">Reference proteome</keyword>
<dbReference type="OrthoDB" id="1044435at2759"/>
<dbReference type="PANTHER" id="PTHR31544:SF2">
    <property type="entry name" value="AIG2-LIKE PROTEIN D"/>
    <property type="match status" value="1"/>
</dbReference>
<dbReference type="InterPro" id="IPR045038">
    <property type="entry name" value="AIG2-like"/>
</dbReference>
<evidence type="ECO:0000256" key="2">
    <source>
        <dbReference type="ARBA" id="ARBA00022679"/>
    </source>
</evidence>
<dbReference type="EMBL" id="KV407463">
    <property type="protein sequence ID" value="KZF20325.1"/>
    <property type="molecule type" value="Genomic_DNA"/>
</dbReference>
<protein>
    <recommendedName>
        <fullName evidence="3">Putative gamma-glutamylcyclotransferase</fullName>
    </recommendedName>
</protein>
<feature type="domain" description="Gamma-glutamylcyclotransferase AIG2-like" evidence="5">
    <location>
        <begin position="9"/>
        <end position="140"/>
    </location>
</feature>
<dbReference type="Gene3D" id="3.10.490.10">
    <property type="entry name" value="Gamma-glutamyl cyclotransferase-like"/>
    <property type="match status" value="1"/>
</dbReference>
<reference evidence="6 7" key="1">
    <citation type="journal article" date="2016" name="Fungal Biol.">
        <title>The genome of Xylona heveae provides a window into fungal endophytism.</title>
        <authorList>
            <person name="Gazis R."/>
            <person name="Kuo A."/>
            <person name="Riley R."/>
            <person name="LaButti K."/>
            <person name="Lipzen A."/>
            <person name="Lin J."/>
            <person name="Amirebrahimi M."/>
            <person name="Hesse C.N."/>
            <person name="Spatafora J.W."/>
            <person name="Henrissat B."/>
            <person name="Hainaut M."/>
            <person name="Grigoriev I.V."/>
            <person name="Hibbett D.S."/>
        </authorList>
    </citation>
    <scope>NUCLEOTIDE SEQUENCE [LARGE SCALE GENOMIC DNA]</scope>
    <source>
        <strain evidence="6 7">TC161</strain>
    </source>
</reference>
<dbReference type="GO" id="GO:0016740">
    <property type="term" value="F:transferase activity"/>
    <property type="evidence" value="ECO:0007669"/>
    <property type="project" value="UniProtKB-KW"/>
</dbReference>
<evidence type="ECO:0000256" key="4">
    <source>
        <dbReference type="SAM" id="MobiDB-lite"/>
    </source>
</evidence>
<gene>
    <name evidence="6" type="ORF">L228DRAFT_250000</name>
</gene>
<name>A0A165AE30_XYLHT</name>
<evidence type="ECO:0000256" key="3">
    <source>
        <dbReference type="ARBA" id="ARBA00030602"/>
    </source>
</evidence>
<dbReference type="InterPro" id="IPR013024">
    <property type="entry name" value="GGCT-like"/>
</dbReference>
<evidence type="ECO:0000259" key="5">
    <source>
        <dbReference type="Pfam" id="PF06094"/>
    </source>
</evidence>
<dbReference type="SUPFAM" id="SSF110857">
    <property type="entry name" value="Gamma-glutamyl cyclotransferase-like"/>
    <property type="match status" value="1"/>
</dbReference>
<dbReference type="RefSeq" id="XP_018185880.1">
    <property type="nucleotide sequence ID" value="XM_018333217.1"/>
</dbReference>
<dbReference type="InParanoid" id="A0A165AE30"/>
<dbReference type="OMA" id="DPEPWQK"/>
<comment type="similarity">
    <text evidence="1">Belongs to the gamma-glutamylcyclotransferase family.</text>
</comment>